<accession>A0A940Y572</accession>
<evidence type="ECO:0000256" key="1">
    <source>
        <dbReference type="SAM" id="Phobius"/>
    </source>
</evidence>
<dbReference type="EMBL" id="JAGQDD010000001">
    <property type="protein sequence ID" value="MBQ0928926.1"/>
    <property type="molecule type" value="Genomic_DNA"/>
</dbReference>
<name>A0A940Y572_9BURK</name>
<evidence type="ECO:0000313" key="2">
    <source>
        <dbReference type="EMBL" id="MBQ0928926.1"/>
    </source>
</evidence>
<feature type="transmembrane region" description="Helical" evidence="1">
    <location>
        <begin position="304"/>
        <end position="325"/>
    </location>
</feature>
<feature type="transmembrane region" description="Helical" evidence="1">
    <location>
        <begin position="413"/>
        <end position="432"/>
    </location>
</feature>
<keyword evidence="1" id="KW-0472">Membrane</keyword>
<keyword evidence="3" id="KW-1185">Reference proteome</keyword>
<sequence>MLSSTLAWVLAVFCALALLLSSIEGLVSERSARQAEAVRSVQQASAANQHLIGPMLERQCTERWEALRGEGRERTSVAESRLIVQRWPAEQLVASTQLAMEPRYRGLYKVNAYLSRWTLQARWPQGLPAAPAALHADGQVQCEAPRVWIALHDVRGVRRATLQAGGQALTVSGGTGHPAYTQGLQATLAAPKPGEALQLDAELELVGSSDLALVPAAADVQWTLNADWPHPSFGGQFLPVQRTVRDSGFEATWRVSQLASGATAALLKDAPVCGADGDASRGCLETLAVSLIDPVNPYVMSDRAVRYGLLFVALAFTGLGLCELLSRQRRPVHPVQYALVGLALATFFLLLLSLSEHLPFGWAYAASGLACLGVMSGYVSTVLGGWRGGLVFGGAGAFTLGLLYWLLMREQTALAIGSVAALAVLAAVMWLTRRIDWFALARPEAPSA</sequence>
<feature type="transmembrane region" description="Helical" evidence="1">
    <location>
        <begin position="361"/>
        <end position="383"/>
    </location>
</feature>
<feature type="transmembrane region" description="Helical" evidence="1">
    <location>
        <begin position="390"/>
        <end position="407"/>
    </location>
</feature>
<reference evidence="2 3" key="1">
    <citation type="submission" date="2021-04" db="EMBL/GenBank/DDBJ databases">
        <title>The genome sequence of Ideonella sp. 3Y2.</title>
        <authorList>
            <person name="Liu Y."/>
        </authorList>
    </citation>
    <scope>NUCLEOTIDE SEQUENCE [LARGE SCALE GENOMIC DNA]</scope>
    <source>
        <strain evidence="2 3">3Y2</strain>
    </source>
</reference>
<dbReference type="Proteomes" id="UP000676246">
    <property type="component" value="Unassembled WGS sequence"/>
</dbReference>
<dbReference type="Pfam" id="PF06123">
    <property type="entry name" value="CreD"/>
    <property type="match status" value="1"/>
</dbReference>
<comment type="caution">
    <text evidence="2">The sequence shown here is derived from an EMBL/GenBank/DDBJ whole genome shotgun (WGS) entry which is preliminary data.</text>
</comment>
<feature type="transmembrane region" description="Helical" evidence="1">
    <location>
        <begin position="337"/>
        <end position="355"/>
    </location>
</feature>
<keyword evidence="1" id="KW-1133">Transmembrane helix</keyword>
<dbReference type="AlphaFoldDB" id="A0A940Y572"/>
<keyword evidence="1" id="KW-0812">Transmembrane</keyword>
<dbReference type="PIRSF" id="PIRSF004548">
    <property type="entry name" value="CreD"/>
    <property type="match status" value="1"/>
</dbReference>
<dbReference type="GO" id="GO:0005886">
    <property type="term" value="C:plasma membrane"/>
    <property type="evidence" value="ECO:0007669"/>
    <property type="project" value="TreeGrafter"/>
</dbReference>
<dbReference type="PANTHER" id="PTHR30092">
    <property type="entry name" value="INNER MEMBRANE PROTEIN CRED"/>
    <property type="match status" value="1"/>
</dbReference>
<proteinExistence type="predicted"/>
<dbReference type="NCBIfam" id="NF008712">
    <property type="entry name" value="PRK11715.1-1"/>
    <property type="match status" value="1"/>
</dbReference>
<protein>
    <submittedName>
        <fullName evidence="2">Cell envelope integrity protein CreD</fullName>
    </submittedName>
</protein>
<dbReference type="InterPro" id="IPR010364">
    <property type="entry name" value="Uncharacterised_IM_CreD"/>
</dbReference>
<organism evidence="2 3">
    <name type="scientific">Ideonella alba</name>
    <dbReference type="NCBI Taxonomy" id="2824118"/>
    <lineage>
        <taxon>Bacteria</taxon>
        <taxon>Pseudomonadati</taxon>
        <taxon>Pseudomonadota</taxon>
        <taxon>Betaproteobacteria</taxon>
        <taxon>Burkholderiales</taxon>
        <taxon>Sphaerotilaceae</taxon>
        <taxon>Ideonella</taxon>
    </lineage>
</organism>
<dbReference type="PANTHER" id="PTHR30092:SF0">
    <property type="entry name" value="INNER MEMBRANE PROTEIN CRED"/>
    <property type="match status" value="1"/>
</dbReference>
<gene>
    <name evidence="2" type="ORF">KAK03_00410</name>
</gene>
<evidence type="ECO:0000313" key="3">
    <source>
        <dbReference type="Proteomes" id="UP000676246"/>
    </source>
</evidence>